<name>A0A0D2J862_9BACT</name>
<dbReference type="InParanoid" id="A0A0D2J862"/>
<organism evidence="2 3">
    <name type="scientific">Dethiosulfatarculus sandiegensis</name>
    <dbReference type="NCBI Taxonomy" id="1429043"/>
    <lineage>
        <taxon>Bacteria</taxon>
        <taxon>Pseudomonadati</taxon>
        <taxon>Thermodesulfobacteriota</taxon>
        <taxon>Desulfarculia</taxon>
        <taxon>Desulfarculales</taxon>
        <taxon>Desulfarculaceae</taxon>
        <taxon>Dethiosulfatarculus</taxon>
    </lineage>
</organism>
<protein>
    <submittedName>
        <fullName evidence="2">Uncharacterized protein</fullName>
    </submittedName>
</protein>
<dbReference type="InterPro" id="IPR013424">
    <property type="entry name" value="Ice-binding_C"/>
</dbReference>
<dbReference type="RefSeq" id="WP_044348039.1">
    <property type="nucleotide sequence ID" value="NZ_AZAC01000011.1"/>
</dbReference>
<keyword evidence="1" id="KW-0732">Signal</keyword>
<proteinExistence type="predicted"/>
<dbReference type="OrthoDB" id="7866901at2"/>
<evidence type="ECO:0000313" key="2">
    <source>
        <dbReference type="EMBL" id="KIX14369.1"/>
    </source>
</evidence>
<evidence type="ECO:0000256" key="1">
    <source>
        <dbReference type="SAM" id="SignalP"/>
    </source>
</evidence>
<accession>A0A0D2J862</accession>
<comment type="caution">
    <text evidence="2">The sequence shown here is derived from an EMBL/GenBank/DDBJ whole genome shotgun (WGS) entry which is preliminary data.</text>
</comment>
<dbReference type="NCBIfam" id="TIGR02595">
    <property type="entry name" value="PEP_CTERM"/>
    <property type="match status" value="1"/>
</dbReference>
<feature type="signal peptide" evidence="1">
    <location>
        <begin position="1"/>
        <end position="24"/>
    </location>
</feature>
<reference evidence="2 3" key="1">
    <citation type="submission" date="2013-11" db="EMBL/GenBank/DDBJ databases">
        <title>Metagenomic analysis of a methanogenic consortium involved in long chain n-alkane degradation.</title>
        <authorList>
            <person name="Davidova I.A."/>
            <person name="Callaghan A.V."/>
            <person name="Wawrik B."/>
            <person name="Pruitt S."/>
            <person name="Marks C."/>
            <person name="Duncan K.E."/>
            <person name="Suflita J.M."/>
        </authorList>
    </citation>
    <scope>NUCLEOTIDE SEQUENCE [LARGE SCALE GENOMIC DNA]</scope>
    <source>
        <strain evidence="2 3">SPR</strain>
    </source>
</reference>
<keyword evidence="3" id="KW-1185">Reference proteome</keyword>
<dbReference type="AlphaFoldDB" id="A0A0D2J862"/>
<evidence type="ECO:0000313" key="3">
    <source>
        <dbReference type="Proteomes" id="UP000032233"/>
    </source>
</evidence>
<dbReference type="Proteomes" id="UP000032233">
    <property type="component" value="Unassembled WGS sequence"/>
</dbReference>
<dbReference type="EMBL" id="AZAC01000011">
    <property type="protein sequence ID" value="KIX14369.1"/>
    <property type="molecule type" value="Genomic_DNA"/>
</dbReference>
<dbReference type="PATRIC" id="fig|1429043.3.peg.1926"/>
<sequence length="211" mass="22763">MARVTKILGLVALAVALSAVPAKAAFIDFLNSYWNPGSTTETSITRYVSSLDADLTITASGGANTLYWDNTDGFGVRGNEEDEVDKLEKLTLSFDKPVYLSSFNLTDLFYEGSRQYQEEGYYSLDGGAAVKFLADLSQVSGSTNGVKLISLNSGPVTTIEFYALNPVPEGQHHDFSVAGINASATPEPASLILVGSALGLGLWRRRRKFFN</sequence>
<gene>
    <name evidence="2" type="ORF">X474_09100</name>
</gene>
<feature type="chain" id="PRO_5002261373" evidence="1">
    <location>
        <begin position="25"/>
        <end position="211"/>
    </location>
</feature>